<sequence>MLRWNSGRRSTASEDGGADCRGQDEALNQIEEEDLHKVLHSSPWLKGASGIPINVDGFAYEPIQKLLAISTTDGRVKVIGRIGCEVTLYSAAVKPFGTRQLEFVVNRGALVRICEAGFLEAWSIGGAVTEAGESCVHSMAQIKPEGDEVLCMAIMPREPFLLLGCKSGIMRAAAFVNAAGMLSCDVHTASSLQLIPFRVTPDQMQAAGALVLLASHSFAGVHLVLAMHEQSGLVLWDMRSQKLRASLNAHAKNPLCPELKDAGRVSACCWLSSAAGGTGGTGTSGGGRDFATGHEGGDVLIWSLPKLEDFVAAEKAGSRTLPPPTVVATLRLASKGDIAEPVRGLNCVGQPEGRDALLVLGGQSEGQPDGLMLLQLSGMARQAVAAEQGAASEPESDDDQFDPEAVTRVKMPWFGTPLGYATVPRPGNVSGTEEPAAIVQLLDGGRLVVHSMDGSKPTVFTMPFQSLQGVSTTGACLVPSTHAPFRQITSLTLSAMREVAHRCGAMEAALDLGVVAWSTGDERSETSQALSGGIPPQPNPDLSFGTVYCTGHKDGHVRTWDVFGEQPQLLFSTPHLPLPVPPLDSPRQSPKPHNTSTAVTALDLAWQHGLLLTGHINGEVRLYNFSQQPRQVHVALLDSVAPASVAASPCIRLFPPNEPLFSNPYPPVEPSTTPRGAQGTNSPVMAHGVAPSPSHAQTRHAAQQTAAVVGEGQQGPGWQLRLLCCLHQAEISCLTYCAATRVAVVGDKTGVVSVIDVSRALVLWSLPHLQLPVIAARLAHVRLPSQRERSMGLSAIEGSLPEGVAVPAVTIVSADACALVVSLESGHPMGKHGELRPKSAAQVLLVELLDADFSPVWMRDVLVANETIALAEEAAACRAAKRAERRHERHERHAGKAVQHKDREASSSGWCGDDSGEEDGAPTQGLGHAAEAAESSGGGASGTDEDSDDVDDCLAAAIEKMEEAKRRGRMQRVLTFGVGGDRRKTTTELSLEDLAKKAAPKTDSAGEDDEDKEMEDAVQHTEQPVAEHMLQVTDSYIRIYSVRHVILGSSCTSASVELTTPVIFASLFQLDDAPALLTVSQQDGCEEAEFQVYAVPSLALLAQLPARVALRGSTWKPPQDSALKIQRILSASRLGRTLLIGEDNELLQLSPMPDDIDPLVLPVQLHDWDLAAAAHAAAVAFERAELMMRCSKGSRKRRMQQELRHQQEIAHAEHVKYLQDMQEVQRQREQQRQREEADQAGVKRASTSGRASQEAQLQPRLGRASQQQQEESEEGLQGQGSEEIGAQLPTSSSAAVDSADAEQQQQQEEEGGAAEQPTKSKTPRGFPGLLNKVGKGISKGFTTTTRTIVAIPTSVANVFQDSDVKEEVILPAASFTQVDPEPFELYDSQYPDLKSLMSLPMSKDPRRGKGNREDDGIKPVRPKPLVPSNAGSCVLDSQLPSGATSPLQAQSSLQDAEQDSLRSSLDSRRGQRQGAGVSVSVSLSGGTPTAKDASSLRRSAGEVEAHATDKRAGRVRKSSSGLRASMPTFPFSSNISSMGRRTSEDGERTSRAKGVSTDGHRGETECNSPPGSRQNVAGSDPHTSKDKERESASGGSGLGLLFSLSSRRREANSSSQQQGGGSCSRDRGEVAEGGAVGQDRRDDDKDSDKPLTKRLAMKLGLGVSTSPASDNGGAPSPTSPGSDALSHASRRSTAEPASTSVKDGGVLLATRSRSPPRYEDVIGDRVSPADHPHYYHPQPSMRGRRQSGDAAPSLPSRQQQLHAEEEEEAEEMRSRGSCAGVPGRDNADVAIRRTASDVKRKYGRRGSSDEATGATKKSETVGGVASQTRSKLAERGEKLSAIKKLTLEMQGGAAGFAEMARQVAEQEKGKKWYQL</sequence>
<dbReference type="GO" id="GO:0005096">
    <property type="term" value="F:GTPase activator activity"/>
    <property type="evidence" value="ECO:0007669"/>
    <property type="project" value="TreeGrafter"/>
</dbReference>
<feature type="region of interest" description="Disordered" evidence="3">
    <location>
        <begin position="881"/>
        <end position="949"/>
    </location>
</feature>
<feature type="compositionally biased region" description="Polar residues" evidence="3">
    <location>
        <begin position="1530"/>
        <end position="1540"/>
    </location>
</feature>
<dbReference type="SMART" id="SM00320">
    <property type="entry name" value="WD40"/>
    <property type="match status" value="4"/>
</dbReference>
<feature type="region of interest" description="Disordered" evidence="3">
    <location>
        <begin position="1396"/>
        <end position="1830"/>
    </location>
</feature>
<keyword evidence="2" id="KW-0268">Exocytosis</keyword>
<evidence type="ECO:0008006" key="5">
    <source>
        <dbReference type="Google" id="ProtNLM"/>
    </source>
</evidence>
<feature type="compositionally biased region" description="Basic and acidic residues" evidence="3">
    <location>
        <begin position="1716"/>
        <end position="1733"/>
    </location>
</feature>
<dbReference type="CDD" id="cd15873">
    <property type="entry name" value="R-SNARE_STXBP5_6"/>
    <property type="match status" value="1"/>
</dbReference>
<feature type="region of interest" description="Disordered" evidence="3">
    <location>
        <begin position="664"/>
        <end position="708"/>
    </location>
</feature>
<feature type="compositionally biased region" description="Low complexity" evidence="3">
    <location>
        <begin position="1265"/>
        <end position="1283"/>
    </location>
</feature>
<dbReference type="GO" id="GO:0005737">
    <property type="term" value="C:cytoplasm"/>
    <property type="evidence" value="ECO:0007669"/>
    <property type="project" value="TreeGrafter"/>
</dbReference>
<evidence type="ECO:0000256" key="1">
    <source>
        <dbReference type="ARBA" id="ARBA00008070"/>
    </source>
</evidence>
<comment type="similarity">
    <text evidence="1">Belongs to the WD repeat L(2)GL family.</text>
</comment>
<accession>A0A7S3R6F9</accession>
<feature type="region of interest" description="Disordered" evidence="3">
    <location>
        <begin position="1"/>
        <end position="21"/>
    </location>
</feature>
<feature type="compositionally biased region" description="Basic and acidic residues" evidence="3">
    <location>
        <begin position="1499"/>
        <end position="1512"/>
    </location>
</feature>
<feature type="compositionally biased region" description="Polar residues" evidence="3">
    <location>
        <begin position="1565"/>
        <end position="1577"/>
    </location>
</feature>
<feature type="compositionally biased region" description="Low complexity" evidence="3">
    <location>
        <begin position="1291"/>
        <end position="1306"/>
    </location>
</feature>
<feature type="compositionally biased region" description="Basic and acidic residues" evidence="3">
    <location>
        <begin position="1403"/>
        <end position="1418"/>
    </location>
</feature>
<protein>
    <recommendedName>
        <fullName evidence="5">V-SNARE coiled-coil homology domain-containing protein</fullName>
    </recommendedName>
</protein>
<dbReference type="InterPro" id="IPR001680">
    <property type="entry name" value="WD40_rpt"/>
</dbReference>
<feature type="compositionally biased region" description="Basic and acidic residues" evidence="3">
    <location>
        <begin position="1785"/>
        <end position="1800"/>
    </location>
</feature>
<feature type="compositionally biased region" description="Basic and acidic residues" evidence="3">
    <location>
        <begin position="1222"/>
        <end position="1237"/>
    </location>
</feature>
<feature type="compositionally biased region" description="Basic and acidic residues" evidence="3">
    <location>
        <begin position="1582"/>
        <end position="1591"/>
    </location>
</feature>
<feature type="region of interest" description="Disordered" evidence="3">
    <location>
        <begin position="987"/>
        <end position="1016"/>
    </location>
</feature>
<dbReference type="GO" id="GO:0006887">
    <property type="term" value="P:exocytosis"/>
    <property type="evidence" value="ECO:0007669"/>
    <property type="project" value="UniProtKB-KW"/>
</dbReference>
<feature type="compositionally biased region" description="Low complexity" evidence="3">
    <location>
        <begin position="695"/>
        <end position="707"/>
    </location>
</feature>
<dbReference type="PANTHER" id="PTHR10241:SF25">
    <property type="entry name" value="TOMOSYN, ISOFORM C"/>
    <property type="match status" value="1"/>
</dbReference>
<dbReference type="SUPFAM" id="SSF50978">
    <property type="entry name" value="WD40 repeat-like"/>
    <property type="match status" value="1"/>
</dbReference>
<dbReference type="GO" id="GO:0045159">
    <property type="term" value="F:myosin II binding"/>
    <property type="evidence" value="ECO:0007669"/>
    <property type="project" value="TreeGrafter"/>
</dbReference>
<dbReference type="PANTHER" id="PTHR10241">
    <property type="entry name" value="LETHAL 2 GIANT LARVAE PROTEIN"/>
    <property type="match status" value="1"/>
</dbReference>
<proteinExistence type="inferred from homology"/>
<evidence type="ECO:0000256" key="3">
    <source>
        <dbReference type="SAM" id="MobiDB-lite"/>
    </source>
</evidence>
<feature type="region of interest" description="Disordered" evidence="3">
    <location>
        <begin position="1222"/>
        <end position="1335"/>
    </location>
</feature>
<evidence type="ECO:0000313" key="4">
    <source>
        <dbReference type="EMBL" id="CAE0503570.1"/>
    </source>
</evidence>
<reference evidence="4" key="1">
    <citation type="submission" date="2021-01" db="EMBL/GenBank/DDBJ databases">
        <authorList>
            <person name="Corre E."/>
            <person name="Pelletier E."/>
            <person name="Niang G."/>
            <person name="Scheremetjew M."/>
            <person name="Finn R."/>
            <person name="Kale V."/>
            <person name="Holt S."/>
            <person name="Cochrane G."/>
            <person name="Meng A."/>
            <person name="Brown T."/>
            <person name="Cohen L."/>
        </authorList>
    </citation>
    <scope>NUCLEOTIDE SEQUENCE</scope>
    <source>
        <strain evidence="4">CCMP1320</strain>
    </source>
</reference>
<dbReference type="EMBL" id="HBIP01030700">
    <property type="protein sequence ID" value="CAE0503570.1"/>
    <property type="molecule type" value="Transcribed_RNA"/>
</dbReference>
<name>A0A7S3R6F9_DUNTE</name>
<feature type="compositionally biased region" description="Basic and acidic residues" evidence="3">
    <location>
        <begin position="1638"/>
        <end position="1651"/>
    </location>
</feature>
<feature type="compositionally biased region" description="Low complexity" evidence="3">
    <location>
        <begin position="1472"/>
        <end position="1486"/>
    </location>
</feature>
<feature type="compositionally biased region" description="Polar residues" evidence="3">
    <location>
        <begin position="670"/>
        <end position="683"/>
    </location>
</feature>
<dbReference type="Gene3D" id="1.20.5.110">
    <property type="match status" value="1"/>
</dbReference>
<dbReference type="InterPro" id="IPR015943">
    <property type="entry name" value="WD40/YVTN_repeat-like_dom_sf"/>
</dbReference>
<dbReference type="GO" id="GO:0005886">
    <property type="term" value="C:plasma membrane"/>
    <property type="evidence" value="ECO:0007669"/>
    <property type="project" value="TreeGrafter"/>
</dbReference>
<feature type="compositionally biased region" description="Polar residues" evidence="3">
    <location>
        <begin position="1438"/>
        <end position="1455"/>
    </location>
</feature>
<organism evidence="4">
    <name type="scientific">Dunaliella tertiolecta</name>
    <name type="common">Green alga</name>
    <dbReference type="NCBI Taxonomy" id="3047"/>
    <lineage>
        <taxon>Eukaryota</taxon>
        <taxon>Viridiplantae</taxon>
        <taxon>Chlorophyta</taxon>
        <taxon>core chlorophytes</taxon>
        <taxon>Chlorophyceae</taxon>
        <taxon>CS clade</taxon>
        <taxon>Chlamydomonadales</taxon>
        <taxon>Dunaliellaceae</taxon>
        <taxon>Dunaliella</taxon>
    </lineage>
</organism>
<dbReference type="Gene3D" id="2.130.10.10">
    <property type="entry name" value="YVTN repeat-like/Quinoprotein amine dehydrogenase"/>
    <property type="match status" value="2"/>
</dbReference>
<feature type="compositionally biased region" description="Basic and acidic residues" evidence="3">
    <location>
        <begin position="1541"/>
        <end position="1550"/>
    </location>
</feature>
<evidence type="ECO:0000256" key="2">
    <source>
        <dbReference type="ARBA" id="ARBA00022483"/>
    </source>
</evidence>
<dbReference type="InterPro" id="IPR036322">
    <property type="entry name" value="WD40_repeat_dom_sf"/>
</dbReference>
<gene>
    <name evidence="4" type="ORF">DTER00134_LOCUS18643</name>
</gene>
<feature type="compositionally biased region" description="Acidic residues" evidence="3">
    <location>
        <begin position="1005"/>
        <end position="1016"/>
    </location>
</feature>
<dbReference type="GO" id="GO:0019905">
    <property type="term" value="F:syntaxin binding"/>
    <property type="evidence" value="ECO:0007669"/>
    <property type="project" value="TreeGrafter"/>
</dbReference>
<feature type="compositionally biased region" description="Polar residues" evidence="3">
    <location>
        <begin position="1245"/>
        <end position="1256"/>
    </location>
</feature>
<dbReference type="GO" id="GO:0006893">
    <property type="term" value="P:Golgi to plasma membrane transport"/>
    <property type="evidence" value="ECO:0007669"/>
    <property type="project" value="TreeGrafter"/>
</dbReference>